<gene>
    <name evidence="2" type="ORF">ACFFJ3_04585</name>
</gene>
<name>A0ABV6E9U5_9GAMM</name>
<accession>A0ABV6E9U5</accession>
<dbReference type="SUPFAM" id="SSF49401">
    <property type="entry name" value="Bacterial adhesins"/>
    <property type="match status" value="1"/>
</dbReference>
<organism evidence="2 3">
    <name type="scientific">Serratia aquatilis</name>
    <dbReference type="NCBI Taxonomy" id="1737515"/>
    <lineage>
        <taxon>Bacteria</taxon>
        <taxon>Pseudomonadati</taxon>
        <taxon>Pseudomonadota</taxon>
        <taxon>Gammaproteobacteria</taxon>
        <taxon>Enterobacterales</taxon>
        <taxon>Yersiniaceae</taxon>
        <taxon>Serratia</taxon>
    </lineage>
</organism>
<dbReference type="InterPro" id="IPR036937">
    <property type="entry name" value="Adhesion_dom_fimbrial_sf"/>
</dbReference>
<evidence type="ECO:0000259" key="1">
    <source>
        <dbReference type="Pfam" id="PF00419"/>
    </source>
</evidence>
<dbReference type="Gene3D" id="2.60.40.1090">
    <property type="entry name" value="Fimbrial-type adhesion domain"/>
    <property type="match status" value="1"/>
</dbReference>
<dbReference type="PANTHER" id="PTHR33420:SF26">
    <property type="entry name" value="FIMBRIAL SUBUNIT"/>
    <property type="match status" value="1"/>
</dbReference>
<evidence type="ECO:0000313" key="3">
    <source>
        <dbReference type="Proteomes" id="UP001589792"/>
    </source>
</evidence>
<comment type="caution">
    <text evidence="2">The sequence shown here is derived from an EMBL/GenBank/DDBJ whole genome shotgun (WGS) entry which is preliminary data.</text>
</comment>
<dbReference type="InterPro" id="IPR000259">
    <property type="entry name" value="Adhesion_dom_fimbrial"/>
</dbReference>
<feature type="domain" description="Fimbrial-type adhesion" evidence="1">
    <location>
        <begin position="1"/>
        <end position="144"/>
    </location>
</feature>
<proteinExistence type="predicted"/>
<reference evidence="2 3" key="1">
    <citation type="submission" date="2024-09" db="EMBL/GenBank/DDBJ databases">
        <authorList>
            <person name="Sun Q."/>
            <person name="Mori K."/>
        </authorList>
    </citation>
    <scope>NUCLEOTIDE SEQUENCE [LARGE SCALE GENOMIC DNA]</scope>
    <source>
        <strain evidence="2 3">CCM 8626</strain>
    </source>
</reference>
<dbReference type="Pfam" id="PF00419">
    <property type="entry name" value="Fimbrial"/>
    <property type="match status" value="1"/>
</dbReference>
<evidence type="ECO:0000313" key="2">
    <source>
        <dbReference type="EMBL" id="MFC0225786.1"/>
    </source>
</evidence>
<dbReference type="PANTHER" id="PTHR33420">
    <property type="entry name" value="FIMBRIAL SUBUNIT ELFA-RELATED"/>
    <property type="match status" value="1"/>
</dbReference>
<keyword evidence="3" id="KW-1185">Reference proteome</keyword>
<dbReference type="InterPro" id="IPR050263">
    <property type="entry name" value="Bact_Fimbrial_Adh_Pro"/>
</dbReference>
<dbReference type="InterPro" id="IPR008966">
    <property type="entry name" value="Adhesion_dom_sf"/>
</dbReference>
<protein>
    <submittedName>
        <fullName evidence="2">Fimbrial protein</fullName>
    </submittedName>
</protein>
<dbReference type="RefSeq" id="WP_380673408.1">
    <property type="nucleotide sequence ID" value="NZ_CP173186.1"/>
</dbReference>
<sequence>MSGEILASACAIEAGSAFQSVSLGAIPIKNIEKHSASSEVEFNIRLTNCDLLPGLLENTQGIRITFDGLRSRDGKSIANQGDARGIGLGIKDAQGNDVIPGVALSGITLPSGDTVLKYSLTLNKTRHQIKTGTFQANVRFMIEYF</sequence>
<dbReference type="Proteomes" id="UP001589792">
    <property type="component" value="Unassembled WGS sequence"/>
</dbReference>
<dbReference type="EMBL" id="JBHLXG010000003">
    <property type="protein sequence ID" value="MFC0225786.1"/>
    <property type="molecule type" value="Genomic_DNA"/>
</dbReference>